<evidence type="ECO:0000259" key="1">
    <source>
        <dbReference type="Pfam" id="PF20976"/>
    </source>
</evidence>
<dbReference type="HOGENOM" id="CLU_163478_0_0_1"/>
<evidence type="ECO:0000313" key="2">
    <source>
        <dbReference type="EMBL" id="KDQ08931.1"/>
    </source>
</evidence>
<accession>A0A067MBG9</accession>
<gene>
    <name evidence="2" type="ORF">BOTBODRAFT_179412</name>
</gene>
<dbReference type="InterPro" id="IPR049128">
    <property type="entry name" value="Pop8-like_dom"/>
</dbReference>
<protein>
    <recommendedName>
        <fullName evidence="1">Ribonucleases P/MRP subunit Pop8-like domain-containing protein</fullName>
    </recommendedName>
</protein>
<sequence length="121" mass="13213">MRPKLLPQSYHYIQLSISPPLDGLLLRQAISQALLQTYGITHSLTHVDIISLHESPSSSPNNLASRAIVRIAQPDAQRLMSAIAAFAPPSLTSRISVVNDSSFLPSLASDSREWVARELQA</sequence>
<dbReference type="InParanoid" id="A0A067MBG9"/>
<dbReference type="AlphaFoldDB" id="A0A067MBG9"/>
<dbReference type="EMBL" id="KL198084">
    <property type="protein sequence ID" value="KDQ08931.1"/>
    <property type="molecule type" value="Genomic_DNA"/>
</dbReference>
<dbReference type="Proteomes" id="UP000027195">
    <property type="component" value="Unassembled WGS sequence"/>
</dbReference>
<dbReference type="OrthoDB" id="3265020at2759"/>
<organism evidence="2 3">
    <name type="scientific">Botryobasidium botryosum (strain FD-172 SS1)</name>
    <dbReference type="NCBI Taxonomy" id="930990"/>
    <lineage>
        <taxon>Eukaryota</taxon>
        <taxon>Fungi</taxon>
        <taxon>Dikarya</taxon>
        <taxon>Basidiomycota</taxon>
        <taxon>Agaricomycotina</taxon>
        <taxon>Agaricomycetes</taxon>
        <taxon>Cantharellales</taxon>
        <taxon>Botryobasidiaceae</taxon>
        <taxon>Botryobasidium</taxon>
    </lineage>
</organism>
<dbReference type="Pfam" id="PF20976">
    <property type="entry name" value="Pop8"/>
    <property type="match status" value="1"/>
</dbReference>
<reference evidence="3" key="1">
    <citation type="journal article" date="2014" name="Proc. Natl. Acad. Sci. U.S.A.">
        <title>Extensive sampling of basidiomycete genomes demonstrates inadequacy of the white-rot/brown-rot paradigm for wood decay fungi.</title>
        <authorList>
            <person name="Riley R."/>
            <person name="Salamov A.A."/>
            <person name="Brown D.W."/>
            <person name="Nagy L.G."/>
            <person name="Floudas D."/>
            <person name="Held B.W."/>
            <person name="Levasseur A."/>
            <person name="Lombard V."/>
            <person name="Morin E."/>
            <person name="Otillar R."/>
            <person name="Lindquist E.A."/>
            <person name="Sun H."/>
            <person name="LaButti K.M."/>
            <person name="Schmutz J."/>
            <person name="Jabbour D."/>
            <person name="Luo H."/>
            <person name="Baker S.E."/>
            <person name="Pisabarro A.G."/>
            <person name="Walton J.D."/>
            <person name="Blanchette R.A."/>
            <person name="Henrissat B."/>
            <person name="Martin F."/>
            <person name="Cullen D."/>
            <person name="Hibbett D.S."/>
            <person name="Grigoriev I.V."/>
        </authorList>
    </citation>
    <scope>NUCLEOTIDE SEQUENCE [LARGE SCALE GENOMIC DNA]</scope>
    <source>
        <strain evidence="3">FD-172 SS1</strain>
    </source>
</reference>
<name>A0A067MBG9_BOTB1</name>
<feature type="domain" description="Ribonucleases P/MRP subunit Pop8-like" evidence="1">
    <location>
        <begin position="15"/>
        <end position="86"/>
    </location>
</feature>
<evidence type="ECO:0000313" key="3">
    <source>
        <dbReference type="Proteomes" id="UP000027195"/>
    </source>
</evidence>
<keyword evidence="3" id="KW-1185">Reference proteome</keyword>
<proteinExistence type="predicted"/>